<keyword evidence="2" id="KW-1185">Reference proteome</keyword>
<protein>
    <submittedName>
        <fullName evidence="1">Uncharacterized protein</fullName>
    </submittedName>
</protein>
<proteinExistence type="predicted"/>
<gene>
    <name evidence="1" type="ORF">QAD02_008040</name>
</gene>
<comment type="caution">
    <text evidence="1">The sequence shown here is derived from an EMBL/GenBank/DDBJ whole genome shotgun (WGS) entry which is preliminary data.</text>
</comment>
<evidence type="ECO:0000313" key="2">
    <source>
        <dbReference type="Proteomes" id="UP001239111"/>
    </source>
</evidence>
<reference evidence="1" key="1">
    <citation type="submission" date="2023-04" db="EMBL/GenBank/DDBJ databases">
        <title>A chromosome-level genome assembly of the parasitoid wasp Eretmocerus hayati.</title>
        <authorList>
            <person name="Zhong Y."/>
            <person name="Liu S."/>
            <person name="Liu Y."/>
        </authorList>
    </citation>
    <scope>NUCLEOTIDE SEQUENCE</scope>
    <source>
        <strain evidence="1">ZJU_SS_LIU_2023</strain>
    </source>
</reference>
<accession>A0ACC2N6M9</accession>
<dbReference type="Proteomes" id="UP001239111">
    <property type="component" value="Chromosome 4"/>
</dbReference>
<dbReference type="EMBL" id="CM056744">
    <property type="protein sequence ID" value="KAJ8666378.1"/>
    <property type="molecule type" value="Genomic_DNA"/>
</dbReference>
<organism evidence="1 2">
    <name type="scientific">Eretmocerus hayati</name>
    <dbReference type="NCBI Taxonomy" id="131215"/>
    <lineage>
        <taxon>Eukaryota</taxon>
        <taxon>Metazoa</taxon>
        <taxon>Ecdysozoa</taxon>
        <taxon>Arthropoda</taxon>
        <taxon>Hexapoda</taxon>
        <taxon>Insecta</taxon>
        <taxon>Pterygota</taxon>
        <taxon>Neoptera</taxon>
        <taxon>Endopterygota</taxon>
        <taxon>Hymenoptera</taxon>
        <taxon>Apocrita</taxon>
        <taxon>Proctotrupomorpha</taxon>
        <taxon>Chalcidoidea</taxon>
        <taxon>Aphelinidae</taxon>
        <taxon>Aphelininae</taxon>
        <taxon>Eretmocerus</taxon>
    </lineage>
</organism>
<name>A0ACC2N6M9_9HYME</name>
<evidence type="ECO:0000313" key="1">
    <source>
        <dbReference type="EMBL" id="KAJ8666378.1"/>
    </source>
</evidence>
<sequence length="238" mass="27009">MSNRMIGIAEQSNDALADIAAVSRAMLRQMQENAQNAAMQEKISTTLCEKVISAVLYLCAAINSIRIMSTRVRKAQKDFIMTYILEHLRFEQGKNNGPDEKSQRKDQWPTFCHKYNKIGETHVTPHSLKAVKIFFHRLWTGQSKRKRMEIEARKEWAENKKKPLGNVTGEGTKMMSTDKLKMICIVGTSHGNGLPLVPEVGLGYPSEFDEIVYDPVASIAEGIEIREYYTVTQNIRSL</sequence>